<organism evidence="3 4">
    <name type="scientific">Arctia plantaginis</name>
    <name type="common">Wood tiger moth</name>
    <name type="synonym">Phalaena plantaginis</name>
    <dbReference type="NCBI Taxonomy" id="874455"/>
    <lineage>
        <taxon>Eukaryota</taxon>
        <taxon>Metazoa</taxon>
        <taxon>Ecdysozoa</taxon>
        <taxon>Arthropoda</taxon>
        <taxon>Hexapoda</taxon>
        <taxon>Insecta</taxon>
        <taxon>Pterygota</taxon>
        <taxon>Neoptera</taxon>
        <taxon>Endopterygota</taxon>
        <taxon>Lepidoptera</taxon>
        <taxon>Glossata</taxon>
        <taxon>Ditrysia</taxon>
        <taxon>Noctuoidea</taxon>
        <taxon>Erebidae</taxon>
        <taxon>Arctiinae</taxon>
        <taxon>Arctia</taxon>
    </lineage>
</organism>
<evidence type="ECO:0000313" key="4">
    <source>
        <dbReference type="Proteomes" id="UP000494106"/>
    </source>
</evidence>
<dbReference type="Proteomes" id="UP000494106">
    <property type="component" value="Unassembled WGS sequence"/>
</dbReference>
<keyword evidence="2" id="KW-0732">Signal</keyword>
<evidence type="ECO:0000256" key="2">
    <source>
        <dbReference type="SAM" id="SignalP"/>
    </source>
</evidence>
<keyword evidence="4" id="KW-1185">Reference proteome</keyword>
<name>A0A8S0Z6L5_ARCPL</name>
<protein>
    <submittedName>
        <fullName evidence="3">Uncharacterized protein</fullName>
    </submittedName>
</protein>
<reference evidence="3 4" key="1">
    <citation type="submission" date="2020-04" db="EMBL/GenBank/DDBJ databases">
        <authorList>
            <person name="Wallbank WR R."/>
            <person name="Pardo Diaz C."/>
            <person name="Kozak K."/>
            <person name="Martin S."/>
            <person name="Jiggins C."/>
            <person name="Moest M."/>
            <person name="Warren A I."/>
            <person name="Byers J.R.P. K."/>
            <person name="Montejo-Kovacevich G."/>
            <person name="Yen C E."/>
        </authorList>
    </citation>
    <scope>NUCLEOTIDE SEQUENCE [LARGE SCALE GENOMIC DNA]</scope>
</reference>
<accession>A0A8S0Z6L5</accession>
<feature type="signal peptide" evidence="2">
    <location>
        <begin position="1"/>
        <end position="22"/>
    </location>
</feature>
<feature type="region of interest" description="Disordered" evidence="1">
    <location>
        <begin position="78"/>
        <end position="134"/>
    </location>
</feature>
<dbReference type="AlphaFoldDB" id="A0A8S0Z6L5"/>
<evidence type="ECO:0000256" key="1">
    <source>
        <dbReference type="SAM" id="MobiDB-lite"/>
    </source>
</evidence>
<evidence type="ECO:0000313" key="3">
    <source>
        <dbReference type="EMBL" id="CAB3228289.1"/>
    </source>
</evidence>
<gene>
    <name evidence="3" type="ORF">APLA_LOCUS3543</name>
</gene>
<comment type="caution">
    <text evidence="3">The sequence shown here is derived from an EMBL/GenBank/DDBJ whole genome shotgun (WGS) entry which is preliminary data.</text>
</comment>
<feature type="chain" id="PRO_5035927142" evidence="2">
    <location>
        <begin position="23"/>
        <end position="148"/>
    </location>
</feature>
<feature type="compositionally biased region" description="Polar residues" evidence="1">
    <location>
        <begin position="125"/>
        <end position="134"/>
    </location>
</feature>
<proteinExistence type="predicted"/>
<feature type="compositionally biased region" description="Basic and acidic residues" evidence="1">
    <location>
        <begin position="78"/>
        <end position="101"/>
    </location>
</feature>
<dbReference type="EMBL" id="CADEBC010000346">
    <property type="protein sequence ID" value="CAB3228289.1"/>
    <property type="molecule type" value="Genomic_DNA"/>
</dbReference>
<sequence>MSIHFRGRLLLAWASQLEVLGGVEVPALPCPSSLVPLGCPIKLTLAADDDVPANAGTEHHLETFTRASGTARLKFAPLRRETDTYRGEEDSRRSEALRPRCEYAGAAPRRRRPARTPPTRGGMEQHSNIMTGSEHFNTLIEKVYSDSF</sequence>